<dbReference type="GO" id="GO:0032958">
    <property type="term" value="P:inositol phosphate biosynthetic process"/>
    <property type="evidence" value="ECO:0007669"/>
    <property type="project" value="TreeGrafter"/>
</dbReference>
<dbReference type="InterPro" id="IPR009286">
    <property type="entry name" value="Ins_P5_2-kin"/>
</dbReference>
<dbReference type="InterPro" id="IPR043001">
    <property type="entry name" value="IP5_2-K_N_lobe"/>
</dbReference>
<comment type="domain">
    <text evidence="8">The EXKPK motif is conserved in inositol-pentakisphosphate 2-kinases of both family 1 and 2.</text>
</comment>
<keyword evidence="5 8" id="KW-0547">Nucleotide-binding</keyword>
<dbReference type="AlphaFoldDB" id="A0AAD5UKR0"/>
<evidence type="ECO:0000256" key="3">
    <source>
        <dbReference type="ARBA" id="ARBA00014846"/>
    </source>
</evidence>
<dbReference type="PANTHER" id="PTHR14456:SF2">
    <property type="entry name" value="INOSITOL-PENTAKISPHOSPHATE 2-KINASE"/>
    <property type="match status" value="1"/>
</dbReference>
<dbReference type="EMBL" id="JADGKB010000009">
    <property type="protein sequence ID" value="KAJ3260791.1"/>
    <property type="molecule type" value="Genomic_DNA"/>
</dbReference>
<keyword evidence="6 8" id="KW-0418">Kinase</keyword>
<proteinExistence type="predicted"/>
<sequence>MEAIDFKYIDEGNANVAVAYTGSNIVYKNKILRIPKKKVDMRKIYENYTYIYNTMLPEYRMNLELIGFEKDFIRELMVKIDKERNRNDELDLACEEGLLMDNLVSGEGSNVLAVEIKPKWGFVPPEYSACRFCLHEELKARKKNIPLGKFCPLDLYSGDFNRILKSVNDLRATPKNNLKIFYQQENITDKPIYIGGKNITNLIASILYQCPVLQNIKHFQEKFHDNVEELYQLKMNLEEHLIHERLSNFMTSVCLKDLSLMISFYVDNTNLSILEEDNHLVESLAKVHLSGGEGAVEGIPFKVTAIDLDYKNESKIAGLKDLEVELKSVCSKKCSLQRYLYISKERNE</sequence>
<dbReference type="PANTHER" id="PTHR14456">
    <property type="entry name" value="INOSITOL POLYPHOSPHATE KINASE 1"/>
    <property type="match status" value="1"/>
</dbReference>
<dbReference type="Proteomes" id="UP001210925">
    <property type="component" value="Unassembled WGS sequence"/>
</dbReference>
<evidence type="ECO:0000256" key="4">
    <source>
        <dbReference type="ARBA" id="ARBA00022679"/>
    </source>
</evidence>
<evidence type="ECO:0000313" key="10">
    <source>
        <dbReference type="Proteomes" id="UP001210925"/>
    </source>
</evidence>
<dbReference type="GO" id="GO:0035299">
    <property type="term" value="F:inositol-1,3,4,5,6-pentakisphosphate 2-kinase activity"/>
    <property type="evidence" value="ECO:0007669"/>
    <property type="project" value="UniProtKB-EC"/>
</dbReference>
<evidence type="ECO:0000256" key="5">
    <source>
        <dbReference type="ARBA" id="ARBA00022741"/>
    </source>
</evidence>
<evidence type="ECO:0000256" key="6">
    <source>
        <dbReference type="ARBA" id="ARBA00022777"/>
    </source>
</evidence>
<dbReference type="GO" id="GO:0005634">
    <property type="term" value="C:nucleus"/>
    <property type="evidence" value="ECO:0007669"/>
    <property type="project" value="TreeGrafter"/>
</dbReference>
<comment type="caution">
    <text evidence="9">The sequence shown here is derived from an EMBL/GenBank/DDBJ whole genome shotgun (WGS) entry which is preliminary data.</text>
</comment>
<protein>
    <recommendedName>
        <fullName evidence="3 8">Inositol-pentakisphosphate 2-kinase</fullName>
        <ecNumber evidence="2 8">2.7.1.158</ecNumber>
    </recommendedName>
</protein>
<dbReference type="Gene3D" id="3.30.200.110">
    <property type="entry name" value="Inositol-pentakisphosphate 2-kinase, N-lobe"/>
    <property type="match status" value="1"/>
</dbReference>
<dbReference type="GO" id="GO:0005524">
    <property type="term" value="F:ATP binding"/>
    <property type="evidence" value="ECO:0007669"/>
    <property type="project" value="UniProtKB-KW"/>
</dbReference>
<comment type="catalytic activity">
    <reaction evidence="1 8">
        <text>1D-myo-inositol 1,3,4,5,6-pentakisphosphate + ATP = 1D-myo-inositol hexakisphosphate + ADP + H(+)</text>
        <dbReference type="Rhea" id="RHEA:20313"/>
        <dbReference type="ChEBI" id="CHEBI:15378"/>
        <dbReference type="ChEBI" id="CHEBI:30616"/>
        <dbReference type="ChEBI" id="CHEBI:57733"/>
        <dbReference type="ChEBI" id="CHEBI:58130"/>
        <dbReference type="ChEBI" id="CHEBI:456216"/>
        <dbReference type="EC" id="2.7.1.158"/>
    </reaction>
</comment>
<keyword evidence="10" id="KW-1185">Reference proteome</keyword>
<dbReference type="Pfam" id="PF06090">
    <property type="entry name" value="Ins_P5_2-kin"/>
    <property type="match status" value="1"/>
</dbReference>
<evidence type="ECO:0000256" key="1">
    <source>
        <dbReference type="ARBA" id="ARBA00001774"/>
    </source>
</evidence>
<keyword evidence="7 8" id="KW-0067">ATP-binding</keyword>
<dbReference type="EC" id="2.7.1.158" evidence="2 8"/>
<keyword evidence="4 8" id="KW-0808">Transferase</keyword>
<evidence type="ECO:0000256" key="7">
    <source>
        <dbReference type="ARBA" id="ARBA00022840"/>
    </source>
</evidence>
<reference evidence="9" key="1">
    <citation type="submission" date="2020-05" db="EMBL/GenBank/DDBJ databases">
        <title>Phylogenomic resolution of chytrid fungi.</title>
        <authorList>
            <person name="Stajich J.E."/>
            <person name="Amses K."/>
            <person name="Simmons R."/>
            <person name="Seto K."/>
            <person name="Myers J."/>
            <person name="Bonds A."/>
            <person name="Quandt C.A."/>
            <person name="Barry K."/>
            <person name="Liu P."/>
            <person name="Grigoriev I."/>
            <person name="Longcore J.E."/>
            <person name="James T.Y."/>
        </authorList>
    </citation>
    <scope>NUCLEOTIDE SEQUENCE</scope>
    <source>
        <strain evidence="9">PLAUS21</strain>
    </source>
</reference>
<gene>
    <name evidence="9" type="primary">IPK1</name>
    <name evidence="9" type="ORF">HK103_007354</name>
</gene>
<accession>A0AAD5UKR0</accession>
<comment type="function">
    <text evidence="8">Phosphorylates Ins(1,3,4,5,6)P5 at position 2 to form Ins(1,2,3,4,5,6)P6 (InsP6 or phytate).</text>
</comment>
<organism evidence="9 10">
    <name type="scientific">Boothiomyces macroporosus</name>
    <dbReference type="NCBI Taxonomy" id="261099"/>
    <lineage>
        <taxon>Eukaryota</taxon>
        <taxon>Fungi</taxon>
        <taxon>Fungi incertae sedis</taxon>
        <taxon>Chytridiomycota</taxon>
        <taxon>Chytridiomycota incertae sedis</taxon>
        <taxon>Chytridiomycetes</taxon>
        <taxon>Rhizophydiales</taxon>
        <taxon>Terramycetaceae</taxon>
        <taxon>Boothiomyces</taxon>
    </lineage>
</organism>
<evidence type="ECO:0000256" key="2">
    <source>
        <dbReference type="ARBA" id="ARBA00012023"/>
    </source>
</evidence>
<name>A0AAD5UKR0_9FUNG</name>
<evidence type="ECO:0000256" key="8">
    <source>
        <dbReference type="RuleBase" id="RU364126"/>
    </source>
</evidence>
<evidence type="ECO:0000313" key="9">
    <source>
        <dbReference type="EMBL" id="KAJ3260791.1"/>
    </source>
</evidence>